<reference evidence="1 2" key="1">
    <citation type="journal article" date="2015" name="Microbiome">
        <title>Genomic resolution of linkages in carbon, nitrogen, and sulfur cycling among widespread estuary sediment bacteria.</title>
        <authorList>
            <person name="Baker B.J."/>
            <person name="Lazar C.S."/>
            <person name="Teske A.P."/>
            <person name="Dick G.J."/>
        </authorList>
    </citation>
    <scope>NUCLEOTIDE SEQUENCE [LARGE SCALE GENOMIC DNA]</scope>
    <source>
        <strain evidence="1">SM23_40</strain>
    </source>
</reference>
<evidence type="ECO:0000313" key="1">
    <source>
        <dbReference type="EMBL" id="KPK70183.1"/>
    </source>
</evidence>
<dbReference type="EMBL" id="LJUI01000020">
    <property type="protein sequence ID" value="KPK70183.1"/>
    <property type="molecule type" value="Genomic_DNA"/>
</dbReference>
<gene>
    <name evidence="1" type="ORF">AMJ82_03815</name>
</gene>
<accession>A0A0S8GAU4</accession>
<protein>
    <submittedName>
        <fullName evidence="1">Uncharacterized protein</fullName>
    </submittedName>
</protein>
<dbReference type="Proteomes" id="UP000051717">
    <property type="component" value="Unassembled WGS sequence"/>
</dbReference>
<name>A0A0S8GAU4_UNCT6</name>
<evidence type="ECO:0000313" key="2">
    <source>
        <dbReference type="Proteomes" id="UP000051717"/>
    </source>
</evidence>
<sequence length="96" mass="10337">MAAGLESSSDRGPAHLTTRASIAIIKVATGWLPFWCLAHTARPPGPRRGWRRLCLARTGRVVRWLGRGTGAGGERSIRGWTLAASMLDEGRDRTGG</sequence>
<organism evidence="1 2">
    <name type="scientific">candidate division TA06 bacterium SM23_40</name>
    <dbReference type="NCBI Taxonomy" id="1703774"/>
    <lineage>
        <taxon>Bacteria</taxon>
        <taxon>Bacteria division TA06</taxon>
    </lineage>
</organism>
<proteinExistence type="predicted"/>
<comment type="caution">
    <text evidence="1">The sequence shown here is derived from an EMBL/GenBank/DDBJ whole genome shotgun (WGS) entry which is preliminary data.</text>
</comment>
<dbReference type="AlphaFoldDB" id="A0A0S8GAU4"/>